<reference evidence="1" key="1">
    <citation type="journal article" date="2021" name="Sci. Rep.">
        <title>Diploid genomic architecture of Nitzschia inconspicua, an elite biomass production diatom.</title>
        <authorList>
            <person name="Oliver A."/>
            <person name="Podell S."/>
            <person name="Pinowska A."/>
            <person name="Traller J.C."/>
            <person name="Smith S.R."/>
            <person name="McClure R."/>
            <person name="Beliaev A."/>
            <person name="Bohutskyi P."/>
            <person name="Hill E.A."/>
            <person name="Rabines A."/>
            <person name="Zheng H."/>
            <person name="Allen L.Z."/>
            <person name="Kuo A."/>
            <person name="Grigoriev I.V."/>
            <person name="Allen A.E."/>
            <person name="Hazlebeck D."/>
            <person name="Allen E.E."/>
        </authorList>
    </citation>
    <scope>NUCLEOTIDE SEQUENCE</scope>
    <source>
        <strain evidence="1">Hildebrandi</strain>
    </source>
</reference>
<protein>
    <submittedName>
        <fullName evidence="1">Uncharacterized protein</fullName>
    </submittedName>
</protein>
<evidence type="ECO:0000313" key="2">
    <source>
        <dbReference type="Proteomes" id="UP000693970"/>
    </source>
</evidence>
<proteinExistence type="predicted"/>
<dbReference type="EMBL" id="JAGRRH010000007">
    <property type="protein sequence ID" value="KAG7366681.1"/>
    <property type="molecule type" value="Genomic_DNA"/>
</dbReference>
<dbReference type="Proteomes" id="UP000693970">
    <property type="component" value="Unassembled WGS sequence"/>
</dbReference>
<dbReference type="OrthoDB" id="63441at2759"/>
<gene>
    <name evidence="1" type="ORF">IV203_029351</name>
</gene>
<comment type="caution">
    <text evidence="1">The sequence shown here is derived from an EMBL/GenBank/DDBJ whole genome shotgun (WGS) entry which is preliminary data.</text>
</comment>
<dbReference type="InterPro" id="IPR046149">
    <property type="entry name" value="DUF6151"/>
</dbReference>
<name>A0A9K3LTA7_9STRA</name>
<evidence type="ECO:0000313" key="1">
    <source>
        <dbReference type="EMBL" id="KAG7366681.1"/>
    </source>
</evidence>
<keyword evidence="2" id="KW-1185">Reference proteome</keyword>
<reference evidence="1" key="2">
    <citation type="submission" date="2021-04" db="EMBL/GenBank/DDBJ databases">
        <authorList>
            <person name="Podell S."/>
        </authorList>
    </citation>
    <scope>NUCLEOTIDE SEQUENCE</scope>
    <source>
        <strain evidence="1">Hildebrandi</strain>
    </source>
</reference>
<accession>A0A9K3LTA7</accession>
<organism evidence="1 2">
    <name type="scientific">Nitzschia inconspicua</name>
    <dbReference type="NCBI Taxonomy" id="303405"/>
    <lineage>
        <taxon>Eukaryota</taxon>
        <taxon>Sar</taxon>
        <taxon>Stramenopiles</taxon>
        <taxon>Ochrophyta</taxon>
        <taxon>Bacillariophyta</taxon>
        <taxon>Bacillariophyceae</taxon>
        <taxon>Bacillariophycidae</taxon>
        <taxon>Bacillariales</taxon>
        <taxon>Bacillariaceae</taxon>
        <taxon>Nitzschia</taxon>
    </lineage>
</organism>
<sequence>MKMKMERPSLTISTTIAVVAISAACIWRTIKRSRSPVIQCKLSCNCGKVQGYIAAKREDSIRIWCFCQDCQDYGAFVASQDKHAKNIVGEYGESRVVQVCKSDLYIIQGQDLLQLSRKSATPTKNQLYMHRYYTKCCHTPLFQTVDFLGFVGVFLENLDQAVIDQFDGPVAMMPEQARKLPPNMPPDIFVPHFLWKLIRYHPSRNLGPFDYDMNPTFWGDKKKTTLNTL</sequence>
<dbReference type="AlphaFoldDB" id="A0A9K3LTA7"/>
<dbReference type="PROSITE" id="PS51257">
    <property type="entry name" value="PROKAR_LIPOPROTEIN"/>
    <property type="match status" value="1"/>
</dbReference>
<dbReference type="Pfam" id="PF19648">
    <property type="entry name" value="DUF6151"/>
    <property type="match status" value="1"/>
</dbReference>